<organism evidence="1 2">
    <name type="scientific">Nitrosomonas mobilis</name>
    <dbReference type="NCBI Taxonomy" id="51642"/>
    <lineage>
        <taxon>Bacteria</taxon>
        <taxon>Pseudomonadati</taxon>
        <taxon>Pseudomonadota</taxon>
        <taxon>Betaproteobacteria</taxon>
        <taxon>Nitrosomonadales</taxon>
        <taxon>Nitrosomonadaceae</taxon>
        <taxon>Nitrosomonas</taxon>
    </lineage>
</organism>
<dbReference type="Proteomes" id="UP000198729">
    <property type="component" value="Unassembled WGS sequence"/>
</dbReference>
<reference evidence="1 2" key="1">
    <citation type="submission" date="2016-10" db="EMBL/GenBank/DDBJ databases">
        <authorList>
            <person name="de Groot N.N."/>
        </authorList>
    </citation>
    <scope>NUCLEOTIDE SEQUENCE [LARGE SCALE GENOMIC DNA]</scope>
    <source>
        <strain evidence="1">1</strain>
    </source>
</reference>
<sequence length="106" mass="11705">MQIPLKPSNAPLPLFLVLCTECYGQFVAVQLLLHAEQLAAAISKNTLLTQSDEKLGFDQQMISNKYTLYFLLKSKNEIIAEFVNGGLQSMLSNVRLGVIPLPLPSL</sequence>
<evidence type="ECO:0000313" key="2">
    <source>
        <dbReference type="Proteomes" id="UP000198729"/>
    </source>
</evidence>
<keyword evidence="2" id="KW-1185">Reference proteome</keyword>
<evidence type="ECO:0000313" key="1">
    <source>
        <dbReference type="EMBL" id="SCZ86930.1"/>
    </source>
</evidence>
<accession>A0A1G5SJ77</accession>
<proteinExistence type="predicted"/>
<gene>
    <name evidence="1" type="ORF">NSMM_820025</name>
</gene>
<dbReference type="EMBL" id="FMWO01000094">
    <property type="protein sequence ID" value="SCZ86930.1"/>
    <property type="molecule type" value="Genomic_DNA"/>
</dbReference>
<dbReference type="STRING" id="51642.NSMM_820025"/>
<dbReference type="AlphaFoldDB" id="A0A1G5SJ77"/>
<protein>
    <submittedName>
        <fullName evidence="1">Uncharacterized protein</fullName>
    </submittedName>
</protein>
<name>A0A1G5SJ77_9PROT</name>